<evidence type="ECO:0000313" key="2">
    <source>
        <dbReference type="EMBL" id="SBS71821.1"/>
    </source>
</evidence>
<feature type="transmembrane region" description="Helical" evidence="1">
    <location>
        <begin position="56"/>
        <end position="79"/>
    </location>
</feature>
<reference evidence="2" key="1">
    <citation type="submission" date="2016-03" db="EMBL/GenBank/DDBJ databases">
        <authorList>
            <person name="Ploux O."/>
        </authorList>
    </citation>
    <scope>NUCLEOTIDE SEQUENCE</scope>
    <source>
        <strain evidence="2">UC1</strain>
    </source>
</reference>
<dbReference type="InterPro" id="IPR049978">
    <property type="entry name" value="SCO6880-like"/>
</dbReference>
<dbReference type="NCBIfam" id="NF042935">
    <property type="entry name" value="SCO6880_fam"/>
    <property type="match status" value="1"/>
</dbReference>
<keyword evidence="1" id="KW-1133">Transmembrane helix</keyword>
<sequence>MTATTDPARPVRLPRRSRQGIVLGLDGWQIAFLTAAAAVLLIGINRFGPPGLLYAAPLYLPVGAAAIATVHGISAPRVAGLWVMKQLRHATGATAHRYRPEGAHLVGTVNLPGVRASLQLWDADGLACVYSPHDRTVSVTAELEVQGFLMQDSPERSDLAQQWSRVLASFTQRPGIKRVTLQERTLPTTIRPARDHYDTARARRGLTEGSVVDVSYAAVMDRSERFAVAHRNYLTFTLDLVTLGAQVKSLGGGKDAVIALAVIEAGNLADALTAAKIRVRRWLNSREIASLARVAFDPDSAATIQNRATTPAAGVDPAGIGPMYLEEPRGRNGIVFSDSGVHATMWIHEWPRSDAPVGFVAPLVFARHPGTGTAVTHIFSLVLTPVPVGKALKRIREEKKVWRGNEKLRAKRGADGSAADAADWDALEKQEQEIVEGHGEFRYGGYLTVTAADEEHLDQAIAGARNALSRAGMEAQILYCQQAEALMVNALPIGQGMK</sequence>
<organism evidence="2">
    <name type="scientific">uncultured Microbacterium sp</name>
    <dbReference type="NCBI Taxonomy" id="191216"/>
    <lineage>
        <taxon>Bacteria</taxon>
        <taxon>Bacillati</taxon>
        <taxon>Actinomycetota</taxon>
        <taxon>Actinomycetes</taxon>
        <taxon>Micrococcales</taxon>
        <taxon>Microbacteriaceae</taxon>
        <taxon>Microbacterium</taxon>
        <taxon>environmental samples</taxon>
    </lineage>
</organism>
<dbReference type="AlphaFoldDB" id="A0A1Y5P6S7"/>
<dbReference type="EMBL" id="FLQR01000006">
    <property type="protein sequence ID" value="SBS71821.1"/>
    <property type="molecule type" value="Genomic_DNA"/>
</dbReference>
<proteinExistence type="predicted"/>
<gene>
    <name evidence="2" type="ORF">MIPYR_20240</name>
</gene>
<keyword evidence="1" id="KW-0812">Transmembrane</keyword>
<name>A0A1Y5P6S7_9MICO</name>
<keyword evidence="1" id="KW-0472">Membrane</keyword>
<accession>A0A1Y5P6S7</accession>
<feature type="transmembrane region" description="Helical" evidence="1">
    <location>
        <begin position="21"/>
        <end position="44"/>
    </location>
</feature>
<dbReference type="RefSeq" id="WP_295574899.1">
    <property type="nucleotide sequence ID" value="NZ_FLQR01000006.1"/>
</dbReference>
<evidence type="ECO:0000256" key="1">
    <source>
        <dbReference type="SAM" id="Phobius"/>
    </source>
</evidence>
<protein>
    <submittedName>
        <fullName evidence="2">Uncharacterized protein</fullName>
    </submittedName>
</protein>